<name>B4MV62_DROWI</name>
<dbReference type="OrthoDB" id="7844108at2759"/>
<dbReference type="InParanoid" id="B4MV62"/>
<evidence type="ECO:0000256" key="1">
    <source>
        <dbReference type="SAM" id="SignalP"/>
    </source>
</evidence>
<accession>B4MV62</accession>
<sequence length="246" mass="28928">MFKAFVFLFILLPSLLDALGTQVTGYDYKRMLAIIRNFNGTLNDQLNLVSITWGKLQADYPRDIGKMEDLSETLTNIMCQMEGNSTPQQNLKGYLIREQIAEYIEVTNTSDLFRIALMAPEHDMGKWQLKLSEHSQRLHCLFNGKQLENIMQNFINKIYTNELSLPLSILLRQLYLPNNRESYQLMVRSELLLYRRYKSHGQREEKFGTYMAKLWQQIQADPFYAGLDHETKRYLLDAVIELLHYL</sequence>
<dbReference type="AlphaFoldDB" id="B4MV62"/>
<keyword evidence="3" id="KW-1185">Reference proteome</keyword>
<dbReference type="OMA" id="YMAKLWQ"/>
<proteinExistence type="predicted"/>
<reference evidence="2 3" key="1">
    <citation type="journal article" date="2007" name="Nature">
        <title>Evolution of genes and genomes on the Drosophila phylogeny.</title>
        <authorList>
            <consortium name="Drosophila 12 Genomes Consortium"/>
            <person name="Clark A.G."/>
            <person name="Eisen M.B."/>
            <person name="Smith D.R."/>
            <person name="Bergman C.M."/>
            <person name="Oliver B."/>
            <person name="Markow T.A."/>
            <person name="Kaufman T.C."/>
            <person name="Kellis M."/>
            <person name="Gelbart W."/>
            <person name="Iyer V.N."/>
            <person name="Pollard D.A."/>
            <person name="Sackton T.B."/>
            <person name="Larracuente A.M."/>
            <person name="Singh N.D."/>
            <person name="Abad J.P."/>
            <person name="Abt D.N."/>
            <person name="Adryan B."/>
            <person name="Aguade M."/>
            <person name="Akashi H."/>
            <person name="Anderson W.W."/>
            <person name="Aquadro C.F."/>
            <person name="Ardell D.H."/>
            <person name="Arguello R."/>
            <person name="Artieri C.G."/>
            <person name="Barbash D.A."/>
            <person name="Barker D."/>
            <person name="Barsanti P."/>
            <person name="Batterham P."/>
            <person name="Batzoglou S."/>
            <person name="Begun D."/>
            <person name="Bhutkar A."/>
            <person name="Blanco E."/>
            <person name="Bosak S.A."/>
            <person name="Bradley R.K."/>
            <person name="Brand A.D."/>
            <person name="Brent M.R."/>
            <person name="Brooks A.N."/>
            <person name="Brown R.H."/>
            <person name="Butlin R.K."/>
            <person name="Caggese C."/>
            <person name="Calvi B.R."/>
            <person name="Bernardo de Carvalho A."/>
            <person name="Caspi A."/>
            <person name="Castrezana S."/>
            <person name="Celniker S.E."/>
            <person name="Chang J.L."/>
            <person name="Chapple C."/>
            <person name="Chatterji S."/>
            <person name="Chinwalla A."/>
            <person name="Civetta A."/>
            <person name="Clifton S.W."/>
            <person name="Comeron J.M."/>
            <person name="Costello J.C."/>
            <person name="Coyne J.A."/>
            <person name="Daub J."/>
            <person name="David R.G."/>
            <person name="Delcher A.L."/>
            <person name="Delehaunty K."/>
            <person name="Do C.B."/>
            <person name="Ebling H."/>
            <person name="Edwards K."/>
            <person name="Eickbush T."/>
            <person name="Evans J.D."/>
            <person name="Filipski A."/>
            <person name="Findeiss S."/>
            <person name="Freyhult E."/>
            <person name="Fulton L."/>
            <person name="Fulton R."/>
            <person name="Garcia A.C."/>
            <person name="Gardiner A."/>
            <person name="Garfield D.A."/>
            <person name="Garvin B.E."/>
            <person name="Gibson G."/>
            <person name="Gilbert D."/>
            <person name="Gnerre S."/>
            <person name="Godfrey J."/>
            <person name="Good R."/>
            <person name="Gotea V."/>
            <person name="Gravely B."/>
            <person name="Greenberg A.J."/>
            <person name="Griffiths-Jones S."/>
            <person name="Gross S."/>
            <person name="Guigo R."/>
            <person name="Gustafson E.A."/>
            <person name="Haerty W."/>
            <person name="Hahn M.W."/>
            <person name="Halligan D.L."/>
            <person name="Halpern A.L."/>
            <person name="Halter G.M."/>
            <person name="Han M.V."/>
            <person name="Heger A."/>
            <person name="Hillier L."/>
            <person name="Hinrichs A.S."/>
            <person name="Holmes I."/>
            <person name="Hoskins R.A."/>
            <person name="Hubisz M.J."/>
            <person name="Hultmark D."/>
            <person name="Huntley M.A."/>
            <person name="Jaffe D.B."/>
            <person name="Jagadeeshan S."/>
            <person name="Jeck W.R."/>
            <person name="Johnson J."/>
            <person name="Jones C.D."/>
            <person name="Jordan W.C."/>
            <person name="Karpen G.H."/>
            <person name="Kataoka E."/>
            <person name="Keightley P.D."/>
            <person name="Kheradpour P."/>
            <person name="Kirkness E.F."/>
            <person name="Koerich L.B."/>
            <person name="Kristiansen K."/>
            <person name="Kudrna D."/>
            <person name="Kulathinal R.J."/>
            <person name="Kumar S."/>
            <person name="Kwok R."/>
            <person name="Lander E."/>
            <person name="Langley C.H."/>
            <person name="Lapoint R."/>
            <person name="Lazzaro B.P."/>
            <person name="Lee S.J."/>
            <person name="Levesque L."/>
            <person name="Li R."/>
            <person name="Lin C.F."/>
            <person name="Lin M.F."/>
            <person name="Lindblad-Toh K."/>
            <person name="Llopart A."/>
            <person name="Long M."/>
            <person name="Low L."/>
            <person name="Lozovsky E."/>
            <person name="Lu J."/>
            <person name="Luo M."/>
            <person name="Machado C.A."/>
            <person name="Makalowski W."/>
            <person name="Marzo M."/>
            <person name="Matsuda M."/>
            <person name="Matzkin L."/>
            <person name="McAllister B."/>
            <person name="McBride C.S."/>
            <person name="McKernan B."/>
            <person name="McKernan K."/>
            <person name="Mendez-Lago M."/>
            <person name="Minx P."/>
            <person name="Mollenhauer M.U."/>
            <person name="Montooth K."/>
            <person name="Mount S.M."/>
            <person name="Mu X."/>
            <person name="Myers E."/>
            <person name="Negre B."/>
            <person name="Newfeld S."/>
            <person name="Nielsen R."/>
            <person name="Noor M.A."/>
            <person name="O'Grady P."/>
            <person name="Pachter L."/>
            <person name="Papaceit M."/>
            <person name="Parisi M.J."/>
            <person name="Parisi M."/>
            <person name="Parts L."/>
            <person name="Pedersen J.S."/>
            <person name="Pesole G."/>
            <person name="Phillippy A.M."/>
            <person name="Ponting C.P."/>
            <person name="Pop M."/>
            <person name="Porcelli D."/>
            <person name="Powell J.R."/>
            <person name="Prohaska S."/>
            <person name="Pruitt K."/>
            <person name="Puig M."/>
            <person name="Quesneville H."/>
            <person name="Ram K.R."/>
            <person name="Rand D."/>
            <person name="Rasmussen M.D."/>
            <person name="Reed L.K."/>
            <person name="Reenan R."/>
            <person name="Reily A."/>
            <person name="Remington K.A."/>
            <person name="Rieger T.T."/>
            <person name="Ritchie M.G."/>
            <person name="Robin C."/>
            <person name="Rogers Y.H."/>
            <person name="Rohde C."/>
            <person name="Rozas J."/>
            <person name="Rubenfield M.J."/>
            <person name="Ruiz A."/>
            <person name="Russo S."/>
            <person name="Salzberg S.L."/>
            <person name="Sanchez-Gracia A."/>
            <person name="Saranga D.J."/>
            <person name="Sato H."/>
            <person name="Schaeffer S.W."/>
            <person name="Schatz M.C."/>
            <person name="Schlenke T."/>
            <person name="Schwartz R."/>
            <person name="Segarra C."/>
            <person name="Singh R.S."/>
            <person name="Sirot L."/>
            <person name="Sirota M."/>
            <person name="Sisneros N.B."/>
            <person name="Smith C.D."/>
            <person name="Smith T.F."/>
            <person name="Spieth J."/>
            <person name="Stage D.E."/>
            <person name="Stark A."/>
            <person name="Stephan W."/>
            <person name="Strausberg R.L."/>
            <person name="Strempel S."/>
            <person name="Sturgill D."/>
            <person name="Sutton G."/>
            <person name="Sutton G.G."/>
            <person name="Tao W."/>
            <person name="Teichmann S."/>
            <person name="Tobari Y.N."/>
            <person name="Tomimura Y."/>
            <person name="Tsolas J.M."/>
            <person name="Valente V.L."/>
            <person name="Venter E."/>
            <person name="Venter J.C."/>
            <person name="Vicario S."/>
            <person name="Vieira F.G."/>
            <person name="Vilella A.J."/>
            <person name="Villasante A."/>
            <person name="Walenz B."/>
            <person name="Wang J."/>
            <person name="Wasserman M."/>
            <person name="Watts T."/>
            <person name="Wilson D."/>
            <person name="Wilson R.K."/>
            <person name="Wing R.A."/>
            <person name="Wolfner M.F."/>
            <person name="Wong A."/>
            <person name="Wong G.K."/>
            <person name="Wu C.I."/>
            <person name="Wu G."/>
            <person name="Yamamoto D."/>
            <person name="Yang H.P."/>
            <person name="Yang S.P."/>
            <person name="Yorke J.A."/>
            <person name="Yoshida K."/>
            <person name="Zdobnov E."/>
            <person name="Zhang P."/>
            <person name="Zhang Y."/>
            <person name="Zimin A.V."/>
            <person name="Baldwin J."/>
            <person name="Abdouelleil A."/>
            <person name="Abdulkadir J."/>
            <person name="Abebe A."/>
            <person name="Abera B."/>
            <person name="Abreu J."/>
            <person name="Acer S.C."/>
            <person name="Aftuck L."/>
            <person name="Alexander A."/>
            <person name="An P."/>
            <person name="Anderson E."/>
            <person name="Anderson S."/>
            <person name="Arachi H."/>
            <person name="Azer M."/>
            <person name="Bachantsang P."/>
            <person name="Barry A."/>
            <person name="Bayul T."/>
            <person name="Berlin A."/>
            <person name="Bessette D."/>
            <person name="Bloom T."/>
            <person name="Blye J."/>
            <person name="Boguslavskiy L."/>
            <person name="Bonnet C."/>
            <person name="Boukhgalter B."/>
            <person name="Bourzgui I."/>
            <person name="Brown A."/>
            <person name="Cahill P."/>
            <person name="Channer S."/>
            <person name="Cheshatsang Y."/>
            <person name="Chuda L."/>
            <person name="Citroen M."/>
            <person name="Collymore A."/>
            <person name="Cooke P."/>
            <person name="Costello M."/>
            <person name="D'Aco K."/>
            <person name="Daza R."/>
            <person name="De Haan G."/>
            <person name="DeGray S."/>
            <person name="DeMaso C."/>
            <person name="Dhargay N."/>
            <person name="Dooley K."/>
            <person name="Dooley E."/>
            <person name="Doricent M."/>
            <person name="Dorje P."/>
            <person name="Dorjee K."/>
            <person name="Dupes A."/>
            <person name="Elong R."/>
            <person name="Falk J."/>
            <person name="Farina A."/>
            <person name="Faro S."/>
            <person name="Ferguson D."/>
            <person name="Fisher S."/>
            <person name="Foley C.D."/>
            <person name="Franke A."/>
            <person name="Friedrich D."/>
            <person name="Gadbois L."/>
            <person name="Gearin G."/>
            <person name="Gearin C.R."/>
            <person name="Giannoukos G."/>
            <person name="Goode T."/>
            <person name="Graham J."/>
            <person name="Grandbois E."/>
            <person name="Grewal S."/>
            <person name="Gyaltsen K."/>
            <person name="Hafez N."/>
            <person name="Hagos B."/>
            <person name="Hall J."/>
            <person name="Henson C."/>
            <person name="Hollinger A."/>
            <person name="Honan T."/>
            <person name="Huard M.D."/>
            <person name="Hughes L."/>
            <person name="Hurhula B."/>
            <person name="Husby M.E."/>
            <person name="Kamat A."/>
            <person name="Kanga B."/>
            <person name="Kashin S."/>
            <person name="Khazanovich D."/>
            <person name="Kisner P."/>
            <person name="Lance K."/>
            <person name="Lara M."/>
            <person name="Lee W."/>
            <person name="Lennon N."/>
            <person name="Letendre F."/>
            <person name="LeVine R."/>
            <person name="Lipovsky A."/>
            <person name="Liu X."/>
            <person name="Liu J."/>
            <person name="Liu S."/>
            <person name="Lokyitsang T."/>
            <person name="Lokyitsang Y."/>
            <person name="Lubonja R."/>
            <person name="Lui A."/>
            <person name="MacDonald P."/>
            <person name="Magnisalis V."/>
            <person name="Maru K."/>
            <person name="Matthews C."/>
            <person name="McCusker W."/>
            <person name="McDonough S."/>
            <person name="Mehta T."/>
            <person name="Meldrim J."/>
            <person name="Meneus L."/>
            <person name="Mihai O."/>
            <person name="Mihalev A."/>
            <person name="Mihova T."/>
            <person name="Mittelman R."/>
            <person name="Mlenga V."/>
            <person name="Montmayeur A."/>
            <person name="Mulrain L."/>
            <person name="Navidi A."/>
            <person name="Naylor J."/>
            <person name="Negash T."/>
            <person name="Nguyen T."/>
            <person name="Nguyen N."/>
            <person name="Nicol R."/>
            <person name="Norbu C."/>
            <person name="Norbu N."/>
            <person name="Novod N."/>
            <person name="O'Neill B."/>
            <person name="Osman S."/>
            <person name="Markiewicz E."/>
            <person name="Oyono O.L."/>
            <person name="Patti C."/>
            <person name="Phunkhang P."/>
            <person name="Pierre F."/>
            <person name="Priest M."/>
            <person name="Raghuraman S."/>
            <person name="Rege F."/>
            <person name="Reyes R."/>
            <person name="Rise C."/>
            <person name="Rogov P."/>
            <person name="Ross K."/>
            <person name="Ryan E."/>
            <person name="Settipalli S."/>
            <person name="Shea T."/>
            <person name="Sherpa N."/>
            <person name="Shi L."/>
            <person name="Shih D."/>
            <person name="Sparrow T."/>
            <person name="Spaulding J."/>
            <person name="Stalker J."/>
            <person name="Stange-Thomann N."/>
            <person name="Stavropoulos S."/>
            <person name="Stone C."/>
            <person name="Strader C."/>
            <person name="Tesfaye S."/>
            <person name="Thomson T."/>
            <person name="Thoulutsang Y."/>
            <person name="Thoulutsang D."/>
            <person name="Topham K."/>
            <person name="Topping I."/>
            <person name="Tsamla T."/>
            <person name="Vassiliev H."/>
            <person name="Vo A."/>
            <person name="Wangchuk T."/>
            <person name="Wangdi T."/>
            <person name="Weiand M."/>
            <person name="Wilkinson J."/>
            <person name="Wilson A."/>
            <person name="Yadav S."/>
            <person name="Young G."/>
            <person name="Yu Q."/>
            <person name="Zembek L."/>
            <person name="Zhong D."/>
            <person name="Zimmer A."/>
            <person name="Zwirko Z."/>
            <person name="Jaffe D.B."/>
            <person name="Alvarez P."/>
            <person name="Brockman W."/>
            <person name="Butler J."/>
            <person name="Chin C."/>
            <person name="Gnerre S."/>
            <person name="Grabherr M."/>
            <person name="Kleber M."/>
            <person name="Mauceli E."/>
            <person name="MacCallum I."/>
        </authorList>
    </citation>
    <scope>NUCLEOTIDE SEQUENCE [LARGE SCALE GENOMIC DNA]</scope>
    <source>
        <strain evidence="3">Tucson 14030-0811.24</strain>
    </source>
</reference>
<evidence type="ECO:0000313" key="2">
    <source>
        <dbReference type="EMBL" id="EDW76407.1"/>
    </source>
</evidence>
<gene>
    <name evidence="2" type="primary">Dwil\GK19025</name>
    <name evidence="2" type="ORF">Dwil_GK19025</name>
</gene>
<keyword evidence="1" id="KW-0732">Signal</keyword>
<evidence type="ECO:0000313" key="3">
    <source>
        <dbReference type="Proteomes" id="UP000007798"/>
    </source>
</evidence>
<protein>
    <submittedName>
        <fullName evidence="2">Uncharacterized protein</fullName>
    </submittedName>
</protein>
<dbReference type="Proteomes" id="UP000007798">
    <property type="component" value="Unassembled WGS sequence"/>
</dbReference>
<feature type="chain" id="PRO_5002815190" evidence="1">
    <location>
        <begin position="19"/>
        <end position="246"/>
    </location>
</feature>
<dbReference type="EMBL" id="CH963857">
    <property type="protein sequence ID" value="EDW76407.1"/>
    <property type="molecule type" value="Genomic_DNA"/>
</dbReference>
<dbReference type="HOGENOM" id="CLU_074665_0_0_1"/>
<dbReference type="PhylomeDB" id="B4MV62"/>
<organism evidence="2 3">
    <name type="scientific">Drosophila willistoni</name>
    <name type="common">Fruit fly</name>
    <dbReference type="NCBI Taxonomy" id="7260"/>
    <lineage>
        <taxon>Eukaryota</taxon>
        <taxon>Metazoa</taxon>
        <taxon>Ecdysozoa</taxon>
        <taxon>Arthropoda</taxon>
        <taxon>Hexapoda</taxon>
        <taxon>Insecta</taxon>
        <taxon>Pterygota</taxon>
        <taxon>Neoptera</taxon>
        <taxon>Endopterygota</taxon>
        <taxon>Diptera</taxon>
        <taxon>Brachycera</taxon>
        <taxon>Muscomorpha</taxon>
        <taxon>Ephydroidea</taxon>
        <taxon>Drosophilidae</taxon>
        <taxon>Drosophila</taxon>
        <taxon>Sophophora</taxon>
    </lineage>
</organism>
<feature type="signal peptide" evidence="1">
    <location>
        <begin position="1"/>
        <end position="18"/>
    </location>
</feature>